<dbReference type="OrthoDB" id="10009301at2759"/>
<organism evidence="4 5">
    <name type="scientific">Cylicostephanus goldi</name>
    <name type="common">Nematode worm</name>
    <dbReference type="NCBI Taxonomy" id="71465"/>
    <lineage>
        <taxon>Eukaryota</taxon>
        <taxon>Metazoa</taxon>
        <taxon>Ecdysozoa</taxon>
        <taxon>Nematoda</taxon>
        <taxon>Chromadorea</taxon>
        <taxon>Rhabditida</taxon>
        <taxon>Rhabditina</taxon>
        <taxon>Rhabditomorpha</taxon>
        <taxon>Strongyloidea</taxon>
        <taxon>Strongylidae</taxon>
        <taxon>Cylicostephanus</taxon>
    </lineage>
</organism>
<evidence type="ECO:0000256" key="2">
    <source>
        <dbReference type="PROSITE-ProRule" id="PRU00059"/>
    </source>
</evidence>
<accession>A0A3P6TPX9</accession>
<name>A0A3P6TPX9_CYLGO</name>
<proteinExistence type="predicted"/>
<feature type="domain" description="CUB" evidence="3">
    <location>
        <begin position="124"/>
        <end position="176"/>
    </location>
</feature>
<dbReference type="InterPro" id="IPR035914">
    <property type="entry name" value="Sperma_CUB_dom_sf"/>
</dbReference>
<comment type="caution">
    <text evidence="2">Lacks conserved residue(s) required for the propagation of feature annotation.</text>
</comment>
<protein>
    <recommendedName>
        <fullName evidence="3">CUB domain-containing protein</fullName>
    </recommendedName>
</protein>
<evidence type="ECO:0000313" key="5">
    <source>
        <dbReference type="Proteomes" id="UP000271889"/>
    </source>
</evidence>
<dbReference type="EMBL" id="UYRV01031010">
    <property type="protein sequence ID" value="VDK85393.1"/>
    <property type="molecule type" value="Genomic_DNA"/>
</dbReference>
<dbReference type="AlphaFoldDB" id="A0A3P6TPX9"/>
<dbReference type="PROSITE" id="PS01180">
    <property type="entry name" value="CUB"/>
    <property type="match status" value="1"/>
</dbReference>
<dbReference type="SUPFAM" id="SSF49854">
    <property type="entry name" value="Spermadhesin, CUB domain"/>
    <property type="match status" value="1"/>
</dbReference>
<keyword evidence="1" id="KW-1015">Disulfide bond</keyword>
<sequence length="176" mass="20291">MYTNFMWIVEGEQDKGLLVHIDSIRIPEENYQGYDGVNKIGLFLSEAMDNPNVNFVLNNGRPGSVRVAGFIPPADIYLPYSRMEVSFFAPPRSEFRLEWKVVPKRNANYTEEMDQKNATRVYTCGTTLVPTWEWQEISNPTAPGETNYENNLHCKWTIERPIMTGLRVRVRISLVA</sequence>
<evidence type="ECO:0000313" key="4">
    <source>
        <dbReference type="EMBL" id="VDK85393.1"/>
    </source>
</evidence>
<reference evidence="4 5" key="1">
    <citation type="submission" date="2018-11" db="EMBL/GenBank/DDBJ databases">
        <authorList>
            <consortium name="Pathogen Informatics"/>
        </authorList>
    </citation>
    <scope>NUCLEOTIDE SEQUENCE [LARGE SCALE GENOMIC DNA]</scope>
</reference>
<evidence type="ECO:0000256" key="1">
    <source>
        <dbReference type="ARBA" id="ARBA00023157"/>
    </source>
</evidence>
<evidence type="ECO:0000259" key="3">
    <source>
        <dbReference type="PROSITE" id="PS01180"/>
    </source>
</evidence>
<keyword evidence="5" id="KW-1185">Reference proteome</keyword>
<dbReference type="Proteomes" id="UP000271889">
    <property type="component" value="Unassembled WGS sequence"/>
</dbReference>
<dbReference type="InterPro" id="IPR000859">
    <property type="entry name" value="CUB_dom"/>
</dbReference>
<gene>
    <name evidence="4" type="ORF">CGOC_LOCUS8448</name>
</gene>